<evidence type="ECO:0000313" key="1">
    <source>
        <dbReference type="EMBL" id="MFD1040022.1"/>
    </source>
</evidence>
<comment type="caution">
    <text evidence="1">The sequence shown here is derived from an EMBL/GenBank/DDBJ whole genome shotgun (WGS) entry which is preliminary data.</text>
</comment>
<name>A0ABW3LNT4_9BACI</name>
<dbReference type="RefSeq" id="WP_390363761.1">
    <property type="nucleotide sequence ID" value="NZ_JBHTKJ010000055.1"/>
</dbReference>
<dbReference type="Proteomes" id="UP001597040">
    <property type="component" value="Unassembled WGS sequence"/>
</dbReference>
<organism evidence="1 2">
    <name type="scientific">Virgibacillus byunsanensis</name>
    <dbReference type="NCBI Taxonomy" id="570945"/>
    <lineage>
        <taxon>Bacteria</taxon>
        <taxon>Bacillati</taxon>
        <taxon>Bacillota</taxon>
        <taxon>Bacilli</taxon>
        <taxon>Bacillales</taxon>
        <taxon>Bacillaceae</taxon>
        <taxon>Virgibacillus</taxon>
    </lineage>
</organism>
<proteinExistence type="predicted"/>
<accession>A0ABW3LNT4</accession>
<evidence type="ECO:0000313" key="2">
    <source>
        <dbReference type="Proteomes" id="UP001597040"/>
    </source>
</evidence>
<keyword evidence="2" id="KW-1185">Reference proteome</keyword>
<gene>
    <name evidence="1" type="ORF">ACFQ3N_16740</name>
</gene>
<reference evidence="2" key="1">
    <citation type="journal article" date="2019" name="Int. J. Syst. Evol. Microbiol.">
        <title>The Global Catalogue of Microorganisms (GCM) 10K type strain sequencing project: providing services to taxonomists for standard genome sequencing and annotation.</title>
        <authorList>
            <consortium name="The Broad Institute Genomics Platform"/>
            <consortium name="The Broad Institute Genome Sequencing Center for Infectious Disease"/>
            <person name="Wu L."/>
            <person name="Ma J."/>
        </authorList>
    </citation>
    <scope>NUCLEOTIDE SEQUENCE [LARGE SCALE GENOMIC DNA]</scope>
    <source>
        <strain evidence="2">CCUG 56754</strain>
    </source>
</reference>
<sequence>MRKSKLVNLVWEQVDFYNETIRV</sequence>
<protein>
    <submittedName>
        <fullName evidence="1">Uncharacterized protein</fullName>
    </submittedName>
</protein>
<dbReference type="EMBL" id="JBHTKJ010000055">
    <property type="protein sequence ID" value="MFD1040022.1"/>
    <property type="molecule type" value="Genomic_DNA"/>
</dbReference>